<organism evidence="1 2">
    <name type="scientific">Geotrichum galactomycetum</name>
    <dbReference type="NCBI Taxonomy" id="27317"/>
    <lineage>
        <taxon>Eukaryota</taxon>
        <taxon>Fungi</taxon>
        <taxon>Dikarya</taxon>
        <taxon>Ascomycota</taxon>
        <taxon>Saccharomycotina</taxon>
        <taxon>Dipodascomycetes</taxon>
        <taxon>Dipodascales</taxon>
        <taxon>Dipodascaceae</taxon>
        <taxon>Geotrichum</taxon>
    </lineage>
</organism>
<gene>
    <name evidence="1" type="ORF">D0Z00_001478</name>
</gene>
<reference evidence="1 2" key="1">
    <citation type="journal article" date="2020" name="Front. Microbiol.">
        <title>Phenotypic and Genetic Characterization of the Cheese Ripening Yeast Geotrichum candidum.</title>
        <authorList>
            <person name="Perkins V."/>
            <person name="Vignola S."/>
            <person name="Lessard M.H."/>
            <person name="Plante P.L."/>
            <person name="Corbeil J."/>
            <person name="Dugat-Bony E."/>
            <person name="Frenette M."/>
            <person name="Labrie S."/>
        </authorList>
    </citation>
    <scope>NUCLEOTIDE SEQUENCE [LARGE SCALE GENOMIC DNA]</scope>
    <source>
        <strain evidence="1 2">LMA-1147</strain>
    </source>
</reference>
<keyword evidence="2" id="KW-1185">Reference proteome</keyword>
<evidence type="ECO:0000313" key="2">
    <source>
        <dbReference type="Proteomes" id="UP000744676"/>
    </source>
</evidence>
<comment type="caution">
    <text evidence="1">The sequence shown here is derived from an EMBL/GenBank/DDBJ whole genome shotgun (WGS) entry which is preliminary data.</text>
</comment>
<evidence type="ECO:0000313" key="1">
    <source>
        <dbReference type="EMBL" id="KAF5099886.1"/>
    </source>
</evidence>
<name>A0ACB6V6S5_9ASCO</name>
<sequence length="151" mass="17219">MDSTGMVNKQAVDCILLLEKLIGYKFGTDEKNRIRRNLEGYKPITISKSNIEFEGFFNLIKSYTDPKPINILKDVKVFEWYLLERALEKIISKYSACYDGRQQQQQQPQQMPLQHPYQEREATTLGGSAAYTMMTAAPGTSSASNYTGFIN</sequence>
<accession>A0ACB6V6S5</accession>
<dbReference type="Proteomes" id="UP000744676">
    <property type="component" value="Unassembled WGS sequence"/>
</dbReference>
<proteinExistence type="predicted"/>
<dbReference type="EMBL" id="QVQA01000028">
    <property type="protein sequence ID" value="KAF5099886.1"/>
    <property type="molecule type" value="Genomic_DNA"/>
</dbReference>
<protein>
    <submittedName>
        <fullName evidence="1">Uncharacterized protein</fullName>
    </submittedName>
</protein>